<organism evidence="1 2">
    <name type="scientific">Cuscuta epithymum</name>
    <dbReference type="NCBI Taxonomy" id="186058"/>
    <lineage>
        <taxon>Eukaryota</taxon>
        <taxon>Viridiplantae</taxon>
        <taxon>Streptophyta</taxon>
        <taxon>Embryophyta</taxon>
        <taxon>Tracheophyta</taxon>
        <taxon>Spermatophyta</taxon>
        <taxon>Magnoliopsida</taxon>
        <taxon>eudicotyledons</taxon>
        <taxon>Gunneridae</taxon>
        <taxon>Pentapetalae</taxon>
        <taxon>asterids</taxon>
        <taxon>lamiids</taxon>
        <taxon>Solanales</taxon>
        <taxon>Convolvulaceae</taxon>
        <taxon>Cuscuteae</taxon>
        <taxon>Cuscuta</taxon>
        <taxon>Cuscuta subgen. Cuscuta</taxon>
    </lineage>
</organism>
<evidence type="ECO:0000313" key="1">
    <source>
        <dbReference type="EMBL" id="CAH9087301.1"/>
    </source>
</evidence>
<protein>
    <submittedName>
        <fullName evidence="1">Uncharacterized protein</fullName>
    </submittedName>
</protein>
<name>A0AAV0D195_9ASTE</name>
<sequence>MNMLDESPDVIRGSEEFKELGKAANMLMAVLQKKNSPDFVTPTQMDREMEVFWSTLVNLEILAEAEVDGIKITKVLQRREDMPNFSIGLTQDDPPNEVSNYALLGFEKNSINEKGNEKADASVQLPLDKEMVTVGGQSSSNVNHVPEIRKDVEETKELGQIRRKQTAAATMKSPYVRRVVDPSDALTSDERAMGAWIRQMEMPYTRVRLFSKALTNCSLPAAN</sequence>
<evidence type="ECO:0000313" key="2">
    <source>
        <dbReference type="Proteomes" id="UP001152523"/>
    </source>
</evidence>
<dbReference type="AlphaFoldDB" id="A0AAV0D195"/>
<comment type="caution">
    <text evidence="1">The sequence shown here is derived from an EMBL/GenBank/DDBJ whole genome shotgun (WGS) entry which is preliminary data.</text>
</comment>
<accession>A0AAV0D195</accession>
<proteinExistence type="predicted"/>
<dbReference type="Proteomes" id="UP001152523">
    <property type="component" value="Unassembled WGS sequence"/>
</dbReference>
<reference evidence="1" key="1">
    <citation type="submission" date="2022-07" db="EMBL/GenBank/DDBJ databases">
        <authorList>
            <person name="Macas J."/>
            <person name="Novak P."/>
            <person name="Neumann P."/>
        </authorList>
    </citation>
    <scope>NUCLEOTIDE SEQUENCE</scope>
</reference>
<keyword evidence="2" id="KW-1185">Reference proteome</keyword>
<dbReference type="EMBL" id="CAMAPF010000058">
    <property type="protein sequence ID" value="CAH9087301.1"/>
    <property type="molecule type" value="Genomic_DNA"/>
</dbReference>
<gene>
    <name evidence="1" type="ORF">CEPIT_LOCUS10096</name>
</gene>